<evidence type="ECO:0000313" key="2">
    <source>
        <dbReference type="EMBL" id="MFC6592910.1"/>
    </source>
</evidence>
<name>A0ABW1YFD1_9DEIO</name>
<proteinExistence type="predicted"/>
<reference evidence="3" key="1">
    <citation type="journal article" date="2014" name="Int. J. Syst. Evol. Microbiol.">
        <title>Complete genome of a new Firmicutes species belonging to the dominant human colonic microbiota ('Ruminococcus bicirculans') reveals two chromosomes and a selective capacity to utilize plant glucans.</title>
        <authorList>
            <consortium name="NISC Comparative Sequencing Program"/>
            <person name="Wegmann U."/>
            <person name="Louis P."/>
            <person name="Goesmann A."/>
            <person name="Henrissat B."/>
            <person name="Duncan S.H."/>
            <person name="Flint H.J."/>
        </authorList>
    </citation>
    <scope>NUCLEOTIDE SEQUENCE</scope>
    <source>
        <strain evidence="3">NBRC 112440</strain>
    </source>
</reference>
<dbReference type="EMBL" id="JBHSWD010000003">
    <property type="protein sequence ID" value="MFC6592910.1"/>
    <property type="molecule type" value="Genomic_DNA"/>
</dbReference>
<keyword evidence="4" id="KW-1185">Reference proteome</keyword>
<dbReference type="InterPro" id="IPR014469">
    <property type="entry name" value="DUF2271"/>
</dbReference>
<dbReference type="RefSeq" id="WP_380084021.1">
    <property type="nucleotide sequence ID" value="NZ_JBHSWD010000003.1"/>
</dbReference>
<gene>
    <name evidence="2" type="ORF">ACFP81_13485</name>
    <name evidence="3" type="ORF">ACFP81_14185</name>
</gene>
<protein>
    <submittedName>
        <fullName evidence="3">DUF2271 domain-containing protein</fullName>
    </submittedName>
</protein>
<feature type="signal peptide" evidence="1">
    <location>
        <begin position="1"/>
        <end position="27"/>
    </location>
</feature>
<accession>A0ABW1YFD1</accession>
<dbReference type="Proteomes" id="UP001596297">
    <property type="component" value="Unassembled WGS sequence"/>
</dbReference>
<evidence type="ECO:0000313" key="4">
    <source>
        <dbReference type="Proteomes" id="UP001596297"/>
    </source>
</evidence>
<evidence type="ECO:0000256" key="1">
    <source>
        <dbReference type="SAM" id="SignalP"/>
    </source>
</evidence>
<sequence length="175" mass="19180">MNRRHFMQKLAAFAALIAAGGHQSALAQATRPAALTVQFTLKPGGSGRYHKPYVAVWIETPGGEMVRTVALWRMQEDKGKKWLPDLRKWFRTASTPDTVSSATRGPGQYTVTWNGMNDRGQRVAPGEYLLMLESAREKGPYGRVRLPFKVGSSAMTAQATGTGDIAGVRAEYRPA</sequence>
<keyword evidence="1" id="KW-0732">Signal</keyword>
<reference evidence="4" key="2">
    <citation type="journal article" date="2019" name="Int. J. Syst. Evol. Microbiol.">
        <title>The Global Catalogue of Microorganisms (GCM) 10K type strain sequencing project: providing services to taxonomists for standard genome sequencing and annotation.</title>
        <authorList>
            <consortium name="The Broad Institute Genomics Platform"/>
            <consortium name="The Broad Institute Genome Sequencing Center for Infectious Disease"/>
            <person name="Wu L."/>
            <person name="Ma J."/>
        </authorList>
    </citation>
    <scope>NUCLEOTIDE SEQUENCE [LARGE SCALE GENOMIC DNA]</scope>
    <source>
        <strain evidence="4">CGMCC 1.15772</strain>
    </source>
</reference>
<comment type="caution">
    <text evidence="3">The sequence shown here is derived from an EMBL/GenBank/DDBJ whole genome shotgun (WGS) entry which is preliminary data.</text>
</comment>
<evidence type="ECO:0000313" key="3">
    <source>
        <dbReference type="EMBL" id="MFC6593040.1"/>
    </source>
</evidence>
<organism evidence="3 4">
    <name type="scientific">Deinococcus lacus</name>
    <dbReference type="NCBI Taxonomy" id="392561"/>
    <lineage>
        <taxon>Bacteria</taxon>
        <taxon>Thermotogati</taxon>
        <taxon>Deinococcota</taxon>
        <taxon>Deinococci</taxon>
        <taxon>Deinococcales</taxon>
        <taxon>Deinococcaceae</taxon>
        <taxon>Deinococcus</taxon>
    </lineage>
</organism>
<dbReference type="Gene3D" id="2.60.40.4070">
    <property type="match status" value="1"/>
</dbReference>
<feature type="chain" id="PRO_5045033287" evidence="1">
    <location>
        <begin position="28"/>
        <end position="175"/>
    </location>
</feature>
<reference evidence="3" key="3">
    <citation type="submission" date="2024-09" db="EMBL/GenBank/DDBJ databases">
        <authorList>
            <person name="Sun Q."/>
            <person name="Mori K."/>
        </authorList>
    </citation>
    <scope>NUCLEOTIDE SEQUENCE</scope>
    <source>
        <strain evidence="3">NBRC 112440</strain>
    </source>
</reference>
<dbReference type="Pfam" id="PF10029">
    <property type="entry name" value="DUF2271"/>
    <property type="match status" value="1"/>
</dbReference>
<dbReference type="PIRSF" id="PIRSF014995">
    <property type="entry name" value="UCP014995"/>
    <property type="match status" value="1"/>
</dbReference>
<dbReference type="PROSITE" id="PS51318">
    <property type="entry name" value="TAT"/>
    <property type="match status" value="1"/>
</dbReference>
<dbReference type="EMBL" id="JBHSWD010000003">
    <property type="protein sequence ID" value="MFC6593040.1"/>
    <property type="molecule type" value="Genomic_DNA"/>
</dbReference>
<dbReference type="InterPro" id="IPR006311">
    <property type="entry name" value="TAT_signal"/>
</dbReference>